<dbReference type="GO" id="GO:0005634">
    <property type="term" value="C:nucleus"/>
    <property type="evidence" value="ECO:0007669"/>
    <property type="project" value="TreeGrafter"/>
</dbReference>
<dbReference type="PANTHER" id="PTHR13780:SF31">
    <property type="entry name" value="5'-AMP-ACTIVATED PROTEIN KINASE SUBUNIT GAMMA-3"/>
    <property type="match status" value="1"/>
</dbReference>
<dbReference type="Gene3D" id="3.10.580.10">
    <property type="entry name" value="CBS-domain"/>
    <property type="match status" value="1"/>
</dbReference>
<dbReference type="SMART" id="SM00116">
    <property type="entry name" value="CBS"/>
    <property type="match status" value="1"/>
</dbReference>
<comment type="subunit">
    <text evidence="5">AMPK is a heterotrimer of an alpha catalytic subunit (PRKAA1 or PRKAA2), a beta (PRKAB1 or PRKAB2) and a gamma non-catalytic subunits (PRKAG1, PRKAG2 or PRKAG3). Interacts with FNIP1 and FNIP2.</text>
</comment>
<protein>
    <recommendedName>
        <fullName evidence="7">CBS domain-containing protein</fullName>
    </recommendedName>
</protein>
<evidence type="ECO:0000256" key="6">
    <source>
        <dbReference type="PROSITE-ProRule" id="PRU00703"/>
    </source>
</evidence>
<keyword evidence="4" id="KW-0444">Lipid biosynthesis</keyword>
<keyword evidence="4" id="KW-0276">Fatty acid metabolism</keyword>
<dbReference type="GO" id="GO:0019887">
    <property type="term" value="F:protein kinase regulator activity"/>
    <property type="evidence" value="ECO:0007669"/>
    <property type="project" value="TreeGrafter"/>
</dbReference>
<evidence type="ECO:0000256" key="2">
    <source>
        <dbReference type="ARBA" id="ARBA00022737"/>
    </source>
</evidence>
<dbReference type="GO" id="GO:0005737">
    <property type="term" value="C:cytoplasm"/>
    <property type="evidence" value="ECO:0007669"/>
    <property type="project" value="TreeGrafter"/>
</dbReference>
<dbReference type="InterPro" id="IPR000644">
    <property type="entry name" value="CBS_dom"/>
</dbReference>
<keyword evidence="4" id="KW-0443">Lipid metabolism</keyword>
<dbReference type="PROSITE" id="PS51371">
    <property type="entry name" value="CBS"/>
    <property type="match status" value="1"/>
</dbReference>
<dbReference type="GO" id="GO:0031588">
    <property type="term" value="C:nucleotide-activated protein kinase complex"/>
    <property type="evidence" value="ECO:0007669"/>
    <property type="project" value="TreeGrafter"/>
</dbReference>
<evidence type="ECO:0000313" key="8">
    <source>
        <dbReference type="Ensembl" id="ENSACOP00000011553.1"/>
    </source>
</evidence>
<name>A0A8B9FQS8_9PSIT</name>
<dbReference type="Pfam" id="PF00571">
    <property type="entry name" value="CBS"/>
    <property type="match status" value="1"/>
</dbReference>
<dbReference type="PANTHER" id="PTHR13780">
    <property type="entry name" value="AMP-ACTIVATED PROTEIN KINASE, GAMMA REGULATORY SUBUNIT"/>
    <property type="match status" value="1"/>
</dbReference>
<keyword evidence="9" id="KW-1185">Reference proteome</keyword>
<evidence type="ECO:0000256" key="3">
    <source>
        <dbReference type="ARBA" id="ARBA00023122"/>
    </source>
</evidence>
<dbReference type="InterPro" id="IPR046342">
    <property type="entry name" value="CBS_dom_sf"/>
</dbReference>
<evidence type="ECO:0000256" key="4">
    <source>
        <dbReference type="ARBA" id="ARBA00023160"/>
    </source>
</evidence>
<dbReference type="GO" id="GO:0016208">
    <property type="term" value="F:AMP binding"/>
    <property type="evidence" value="ECO:0007669"/>
    <property type="project" value="TreeGrafter"/>
</dbReference>
<evidence type="ECO:0000313" key="9">
    <source>
        <dbReference type="Proteomes" id="UP000694522"/>
    </source>
</evidence>
<reference evidence="8" key="2">
    <citation type="submission" date="2025-09" db="UniProtKB">
        <authorList>
            <consortium name="Ensembl"/>
        </authorList>
    </citation>
    <scope>IDENTIFICATION</scope>
</reference>
<dbReference type="SUPFAM" id="SSF54631">
    <property type="entry name" value="CBS-domain pair"/>
    <property type="match status" value="1"/>
</dbReference>
<dbReference type="AlphaFoldDB" id="A0A8B9FQS8"/>
<dbReference type="GO" id="GO:0019901">
    <property type="term" value="F:protein kinase binding"/>
    <property type="evidence" value="ECO:0007669"/>
    <property type="project" value="TreeGrafter"/>
</dbReference>
<organism evidence="8 9">
    <name type="scientific">Amazona collaria</name>
    <name type="common">yellow-billed parrot</name>
    <dbReference type="NCBI Taxonomy" id="241587"/>
    <lineage>
        <taxon>Eukaryota</taxon>
        <taxon>Metazoa</taxon>
        <taxon>Chordata</taxon>
        <taxon>Craniata</taxon>
        <taxon>Vertebrata</taxon>
        <taxon>Euteleostomi</taxon>
        <taxon>Archelosauria</taxon>
        <taxon>Archosauria</taxon>
        <taxon>Dinosauria</taxon>
        <taxon>Saurischia</taxon>
        <taxon>Theropoda</taxon>
        <taxon>Coelurosauria</taxon>
        <taxon>Aves</taxon>
        <taxon>Neognathae</taxon>
        <taxon>Neoaves</taxon>
        <taxon>Telluraves</taxon>
        <taxon>Australaves</taxon>
        <taxon>Psittaciformes</taxon>
        <taxon>Psittacidae</taxon>
        <taxon>Amazona</taxon>
    </lineage>
</organism>
<keyword evidence="2" id="KW-0677">Repeat</keyword>
<reference evidence="8" key="1">
    <citation type="submission" date="2025-08" db="UniProtKB">
        <authorList>
            <consortium name="Ensembl"/>
        </authorList>
    </citation>
    <scope>IDENTIFICATION</scope>
</reference>
<accession>A0A8B9FQS8</accession>
<proteinExistence type="inferred from homology"/>
<dbReference type="Ensembl" id="ENSACOT00000011961.1">
    <property type="protein sequence ID" value="ENSACOP00000011553.1"/>
    <property type="gene ID" value="ENSACOG00000008035.1"/>
</dbReference>
<dbReference type="InterPro" id="IPR050511">
    <property type="entry name" value="AMPK_gamma/SDS23_families"/>
</dbReference>
<evidence type="ECO:0000259" key="7">
    <source>
        <dbReference type="PROSITE" id="PS51371"/>
    </source>
</evidence>
<comment type="similarity">
    <text evidence="1">Belongs to the 5'-AMP-activated protein kinase gamma subunit family.</text>
</comment>
<keyword evidence="4" id="KW-0275">Fatty acid biosynthesis</keyword>
<keyword evidence="3 6" id="KW-0129">CBS domain</keyword>
<sequence>MGAVSCTTATSRKVPTHSSCTVFFRKCGLGMVEPCSGAEHGRTGTYTLPNTLPCAPTHPLHVSLSAHAVPITCSLFDAVYSLIKHKIHRLPVIEPVSGNVLHILTHKRILKFLHIFVSAGVACAHVEWMGRGTRKGVGECVGASSAVLCPAAGLHHPQATLPEENSAGAVCWYLPRCGCCA</sequence>
<feature type="domain" description="CBS" evidence="7">
    <location>
        <begin position="55"/>
        <end position="123"/>
    </location>
</feature>
<dbReference type="Proteomes" id="UP000694522">
    <property type="component" value="Unplaced"/>
</dbReference>
<evidence type="ECO:0000256" key="1">
    <source>
        <dbReference type="ARBA" id="ARBA00006750"/>
    </source>
</evidence>
<dbReference type="GO" id="GO:0006633">
    <property type="term" value="P:fatty acid biosynthetic process"/>
    <property type="evidence" value="ECO:0007669"/>
    <property type="project" value="UniProtKB-KW"/>
</dbReference>
<evidence type="ECO:0000256" key="5">
    <source>
        <dbReference type="ARBA" id="ARBA00025878"/>
    </source>
</evidence>